<feature type="short sequence motif" description="'KMSKS' region" evidence="9">
    <location>
        <begin position="268"/>
        <end position="272"/>
    </location>
</feature>
<keyword evidence="2 9" id="KW-0963">Cytoplasm</keyword>
<dbReference type="InterPro" id="IPR049437">
    <property type="entry name" value="tRNA-synt_1c_C2"/>
</dbReference>
<feature type="domain" description="tRNA synthetases class I (E and Q) anti-codon binding" evidence="13">
    <location>
        <begin position="464"/>
        <end position="538"/>
    </location>
</feature>
<dbReference type="InterPro" id="IPR050132">
    <property type="entry name" value="Gln/Glu-tRNA_Ligase"/>
</dbReference>
<keyword evidence="7 9" id="KW-0030">Aminoacyl-tRNA synthetase</keyword>
<evidence type="ECO:0000256" key="7">
    <source>
        <dbReference type="ARBA" id="ARBA00023146"/>
    </source>
</evidence>
<keyword evidence="15" id="KW-1185">Reference proteome</keyword>
<name>A0ABM9AC26_9GAMM</name>
<dbReference type="PRINTS" id="PR00987">
    <property type="entry name" value="TRNASYNTHGLU"/>
</dbReference>
<dbReference type="InterPro" id="IPR020056">
    <property type="entry name" value="Rbsml_bL25/Gln-tRNA_synth_N"/>
</dbReference>
<dbReference type="InterPro" id="IPR004514">
    <property type="entry name" value="Gln-tRNA-synth"/>
</dbReference>
<dbReference type="InterPro" id="IPR014729">
    <property type="entry name" value="Rossmann-like_a/b/a_fold"/>
</dbReference>
<proteinExistence type="inferred from homology"/>
<dbReference type="Gene3D" id="1.10.1160.10">
    <property type="entry name" value="Glutamyl-trna Synthetase, Domain 2"/>
    <property type="match status" value="1"/>
</dbReference>
<feature type="binding site" evidence="9">
    <location>
        <position position="231"/>
    </location>
    <ligand>
        <name>ATP</name>
        <dbReference type="ChEBI" id="CHEBI:30616"/>
    </ligand>
</feature>
<comment type="subcellular location">
    <subcellularLocation>
        <location evidence="9">Cytoplasm</location>
    </subcellularLocation>
</comment>
<evidence type="ECO:0000256" key="5">
    <source>
        <dbReference type="ARBA" id="ARBA00022840"/>
    </source>
</evidence>
<dbReference type="Gene3D" id="3.40.50.620">
    <property type="entry name" value="HUPs"/>
    <property type="match status" value="1"/>
</dbReference>
<keyword evidence="4 9" id="KW-0547">Nucleotide-binding</keyword>
<feature type="binding site" evidence="9">
    <location>
        <position position="212"/>
    </location>
    <ligand>
        <name>L-glutamine</name>
        <dbReference type="ChEBI" id="CHEBI:58359"/>
    </ligand>
</feature>
<feature type="binding site" evidence="9">
    <location>
        <begin position="261"/>
        <end position="262"/>
    </location>
    <ligand>
        <name>ATP</name>
        <dbReference type="ChEBI" id="CHEBI:30616"/>
    </ligand>
</feature>
<dbReference type="InterPro" id="IPR020059">
    <property type="entry name" value="Glu/Gln-tRNA-synth_Ib_codon-bd"/>
</dbReference>
<dbReference type="SUPFAM" id="SSF50715">
    <property type="entry name" value="Ribosomal protein L25-like"/>
    <property type="match status" value="1"/>
</dbReference>
<evidence type="ECO:0000256" key="9">
    <source>
        <dbReference type="HAMAP-Rule" id="MF_00126"/>
    </source>
</evidence>
<dbReference type="Pfam" id="PF20974">
    <property type="entry name" value="tRNA-synt_1c_C2"/>
    <property type="match status" value="1"/>
</dbReference>
<comment type="caution">
    <text evidence="9">Lacks conserved residue(s) required for the propagation of feature annotation.</text>
</comment>
<comment type="catalytic activity">
    <reaction evidence="8 9">
        <text>tRNA(Gln) + L-glutamine + ATP = L-glutaminyl-tRNA(Gln) + AMP + diphosphate</text>
        <dbReference type="Rhea" id="RHEA:20121"/>
        <dbReference type="Rhea" id="RHEA-COMP:9662"/>
        <dbReference type="Rhea" id="RHEA-COMP:9681"/>
        <dbReference type="ChEBI" id="CHEBI:30616"/>
        <dbReference type="ChEBI" id="CHEBI:33019"/>
        <dbReference type="ChEBI" id="CHEBI:58359"/>
        <dbReference type="ChEBI" id="CHEBI:78442"/>
        <dbReference type="ChEBI" id="CHEBI:78521"/>
        <dbReference type="ChEBI" id="CHEBI:456215"/>
        <dbReference type="EC" id="6.1.1.18"/>
    </reaction>
</comment>
<evidence type="ECO:0000259" key="13">
    <source>
        <dbReference type="Pfam" id="PF20974"/>
    </source>
</evidence>
<feature type="domain" description="Glutamyl/glutaminyl-tRNA synthetase class Ib catalytic" evidence="11">
    <location>
        <begin position="27"/>
        <end position="336"/>
    </location>
</feature>
<evidence type="ECO:0000256" key="4">
    <source>
        <dbReference type="ARBA" id="ARBA00022741"/>
    </source>
</evidence>
<dbReference type="PROSITE" id="PS00178">
    <property type="entry name" value="AA_TRNA_LIGASE_I"/>
    <property type="match status" value="1"/>
</dbReference>
<reference evidence="14" key="1">
    <citation type="submission" date="2021-12" db="EMBL/GenBank/DDBJ databases">
        <authorList>
            <person name="Rodrigo-Torres L."/>
            <person name="Arahal R. D."/>
            <person name="Lucena T."/>
        </authorList>
    </citation>
    <scope>NUCLEOTIDE SEQUENCE</scope>
    <source>
        <strain evidence="14">CECT 8267</strain>
    </source>
</reference>
<dbReference type="Pfam" id="PF00749">
    <property type="entry name" value="tRNA-synt_1c"/>
    <property type="match status" value="1"/>
</dbReference>
<dbReference type="InterPro" id="IPR020061">
    <property type="entry name" value="Glu_tRNA_lig_a-bdl"/>
</dbReference>
<evidence type="ECO:0000256" key="10">
    <source>
        <dbReference type="RuleBase" id="RU363037"/>
    </source>
</evidence>
<dbReference type="Proteomes" id="UP000838100">
    <property type="component" value="Unassembled WGS sequence"/>
</dbReference>
<sequence>MSDSTVSANNFLHAIIEQDLASGKHSEIVTRFPPEPNGFLHLGHAHSMCINFGLAQKYNGRCHLRFDDTNPEKESQEYIDAIQQDVKWLGFDWDGEIKFSSDYFDTLYDYAINLIESGDAYVCDLNAEQAREYRGNLKQPGKNSPFRDRSVEENLALFEQMRNGEFDEGACALRAKIDMASPNMNMRDPIIYRIRKIPHHQTGEKWCIYPIYDFTHGQSDALESVTHSICTLEFEDHRPLYEWFINHLPVPSKPQQYEFSRLNINYTVTSKRKLKALVDDGVVGGWDDPRMPTISGMRRRGYSAQAIRNFSDMVGVNRSSGIVDMSMLEHAIRTDLNDNAPRAMCVMNAVKVSFTNFEAANAEGGIAWMTQPVHPNKPEMGERKLPFTDSVYIDRADFTEDTTLSRKKFKRLVLGEYVRLRGSFVIKAEEAIKDADGNITEIKASIVPDTVGNNPPEGMKPRGVIHWVSCSEGVQAEVRVYERLFDHEAPDFGGRDHMEHINQDSLQVIESCWCEPSLAETTPEQGFQFEREGYYVADRYDYTADKPVFNKTISLSESKGK</sequence>
<protein>
    <recommendedName>
        <fullName evidence="9">Glutamine--tRNA ligase</fullName>
        <ecNumber evidence="9">6.1.1.18</ecNumber>
    </recommendedName>
    <alternativeName>
        <fullName evidence="9">Glutaminyl-tRNA synthetase</fullName>
        <shortName evidence="9">GlnRS</shortName>
    </alternativeName>
</protein>
<dbReference type="RefSeq" id="WP_237442860.1">
    <property type="nucleotide sequence ID" value="NZ_CAKLPX010000001.1"/>
</dbReference>
<dbReference type="PANTHER" id="PTHR43097">
    <property type="entry name" value="GLUTAMINE-TRNA LIGASE"/>
    <property type="match status" value="1"/>
</dbReference>
<evidence type="ECO:0000259" key="12">
    <source>
        <dbReference type="Pfam" id="PF03950"/>
    </source>
</evidence>
<keyword evidence="5 9" id="KW-0067">ATP-binding</keyword>
<evidence type="ECO:0000256" key="8">
    <source>
        <dbReference type="ARBA" id="ARBA00048270"/>
    </source>
</evidence>
<feature type="binding site" evidence="9">
    <location>
        <position position="67"/>
    </location>
    <ligand>
        <name>L-glutamine</name>
        <dbReference type="ChEBI" id="CHEBI:58359"/>
    </ligand>
</feature>
<evidence type="ECO:0000256" key="6">
    <source>
        <dbReference type="ARBA" id="ARBA00022917"/>
    </source>
</evidence>
<comment type="subunit">
    <text evidence="9">Monomer.</text>
</comment>
<organism evidence="14 15">
    <name type="scientific">Sinobacterium norvegicum</name>
    <dbReference type="NCBI Taxonomy" id="1641715"/>
    <lineage>
        <taxon>Bacteria</taxon>
        <taxon>Pseudomonadati</taxon>
        <taxon>Pseudomonadota</taxon>
        <taxon>Gammaproteobacteria</taxon>
        <taxon>Cellvibrionales</taxon>
        <taxon>Spongiibacteraceae</taxon>
        <taxon>Sinobacterium</taxon>
    </lineage>
</organism>
<dbReference type="Gene3D" id="3.90.800.10">
    <property type="entry name" value="Glutamyl-tRNA Synthetase, Domain 3"/>
    <property type="match status" value="1"/>
</dbReference>
<comment type="similarity">
    <text evidence="1 9 10">Belongs to the class-I aminoacyl-tRNA synthetase family.</text>
</comment>
<dbReference type="InterPro" id="IPR020058">
    <property type="entry name" value="Glu/Gln-tRNA-synth_Ib_cat-dom"/>
</dbReference>
<evidence type="ECO:0000313" key="14">
    <source>
        <dbReference type="EMBL" id="CAH0990171.1"/>
    </source>
</evidence>
<feature type="binding site" evidence="9">
    <location>
        <begin position="35"/>
        <end position="37"/>
    </location>
    <ligand>
        <name>ATP</name>
        <dbReference type="ChEBI" id="CHEBI:30616"/>
    </ligand>
</feature>
<dbReference type="HAMAP" id="MF_00126">
    <property type="entry name" value="Gln_tRNA_synth"/>
    <property type="match status" value="1"/>
</dbReference>
<dbReference type="PANTHER" id="PTHR43097:SF5">
    <property type="entry name" value="GLUTAMATE--TRNA LIGASE"/>
    <property type="match status" value="1"/>
</dbReference>
<evidence type="ECO:0000256" key="1">
    <source>
        <dbReference type="ARBA" id="ARBA00005594"/>
    </source>
</evidence>
<dbReference type="Gene3D" id="2.40.240.10">
    <property type="entry name" value="Ribosomal Protein L25, Chain P"/>
    <property type="match status" value="2"/>
</dbReference>
<feature type="domain" description="Glutamyl/glutaminyl-tRNA synthetase class Ib anti-codon binding" evidence="12">
    <location>
        <begin position="340"/>
        <end position="445"/>
    </location>
</feature>
<dbReference type="EC" id="6.1.1.18" evidence="9"/>
<dbReference type="InterPro" id="IPR011035">
    <property type="entry name" value="Ribosomal_bL25/Gln-tRNA_synth"/>
</dbReference>
<dbReference type="GO" id="GO:0004819">
    <property type="term" value="F:glutamine-tRNA ligase activity"/>
    <property type="evidence" value="ECO:0007669"/>
    <property type="project" value="UniProtKB-EC"/>
</dbReference>
<dbReference type="SUPFAM" id="SSF52374">
    <property type="entry name" value="Nucleotidylyl transferase"/>
    <property type="match status" value="1"/>
</dbReference>
<dbReference type="EMBL" id="CAKLPX010000001">
    <property type="protein sequence ID" value="CAH0990171.1"/>
    <property type="molecule type" value="Genomic_DNA"/>
</dbReference>
<gene>
    <name evidence="9 14" type="primary">glnS</name>
    <name evidence="14" type="ORF">SIN8267_00256</name>
</gene>
<dbReference type="NCBIfam" id="TIGR00440">
    <property type="entry name" value="glnS"/>
    <property type="match status" value="1"/>
</dbReference>
<accession>A0ABM9AC26</accession>
<keyword evidence="6 9" id="KW-0648">Protein biosynthesis</keyword>
<dbReference type="InterPro" id="IPR022861">
    <property type="entry name" value="Gln_tRNA_ligase_bac"/>
</dbReference>
<dbReference type="InterPro" id="IPR000924">
    <property type="entry name" value="Glu/Gln-tRNA-synth"/>
</dbReference>
<evidence type="ECO:0000256" key="2">
    <source>
        <dbReference type="ARBA" id="ARBA00022490"/>
    </source>
</evidence>
<dbReference type="InterPro" id="IPR001412">
    <property type="entry name" value="aa-tRNA-synth_I_CS"/>
</dbReference>
<feature type="short sequence motif" description="'HIGH' region" evidence="9">
    <location>
        <begin position="34"/>
        <end position="44"/>
    </location>
</feature>
<evidence type="ECO:0000256" key="3">
    <source>
        <dbReference type="ARBA" id="ARBA00022598"/>
    </source>
</evidence>
<dbReference type="NCBIfam" id="NF011291">
    <property type="entry name" value="PRK14703.1"/>
    <property type="match status" value="1"/>
</dbReference>
<keyword evidence="3 9" id="KW-0436">Ligase</keyword>
<dbReference type="Pfam" id="PF03950">
    <property type="entry name" value="tRNA-synt_1c_C"/>
    <property type="match status" value="1"/>
</dbReference>
<evidence type="ECO:0000313" key="15">
    <source>
        <dbReference type="Proteomes" id="UP000838100"/>
    </source>
</evidence>
<evidence type="ECO:0000259" key="11">
    <source>
        <dbReference type="Pfam" id="PF00749"/>
    </source>
</evidence>
<comment type="caution">
    <text evidence="14">The sequence shown here is derived from an EMBL/GenBank/DDBJ whole genome shotgun (WGS) entry which is preliminary data.</text>
</comment>